<evidence type="ECO:0000256" key="1">
    <source>
        <dbReference type="SAM" id="Phobius"/>
    </source>
</evidence>
<keyword evidence="4" id="KW-1185">Reference proteome</keyword>
<sequence>MIKKALITISSLFITLTWLAYMLSYIALYIPIYLSILSVLTFLMYAWDKRKAIQSVHKKVNRTPERTLQLLALCGGWPGALFAQQLLRHKSKKRRFIFVLWACIAVNLGGIVYFWLNRGYLLV</sequence>
<dbReference type="EMBL" id="SEUK01000044">
    <property type="protein sequence ID" value="KAA1162592.1"/>
    <property type="molecule type" value="Genomic_DNA"/>
</dbReference>
<feature type="transmembrane region" description="Helical" evidence="1">
    <location>
        <begin position="29"/>
        <end position="47"/>
    </location>
</feature>
<reference evidence="4 5" key="1">
    <citation type="submission" date="2019-01" db="EMBL/GenBank/DDBJ databases">
        <title>Genome sequences of marine Pseudoalteromonas species.</title>
        <authorList>
            <person name="Boraston A.B."/>
            <person name="Hehemann J.-H."/>
            <person name="Vickers C.J."/>
            <person name="Salama-Alber O."/>
            <person name="Abe K."/>
            <person name="Hettle A.J."/>
        </authorList>
    </citation>
    <scope>NUCLEOTIDE SEQUENCE [LARGE SCALE GENOMIC DNA]</scope>
    <source>
        <strain evidence="3 5">PS42</strain>
        <strain evidence="2 4">PS47</strain>
    </source>
</reference>
<dbReference type="Proteomes" id="UP000322915">
    <property type="component" value="Unassembled WGS sequence"/>
</dbReference>
<proteinExistence type="predicted"/>
<dbReference type="RefSeq" id="WP_149606009.1">
    <property type="nucleotide sequence ID" value="NZ_SEUJ01000069.1"/>
</dbReference>
<accession>A0A833ELS0</accession>
<gene>
    <name evidence="3" type="ORF">EU508_06250</name>
    <name evidence="2" type="ORF">EU509_10450</name>
</gene>
<protein>
    <submittedName>
        <fullName evidence="3">DUF1294 domain-containing protein</fullName>
    </submittedName>
</protein>
<dbReference type="AlphaFoldDB" id="A0A833ELS0"/>
<feature type="transmembrane region" description="Helical" evidence="1">
    <location>
        <begin position="96"/>
        <end position="116"/>
    </location>
</feature>
<feature type="transmembrane region" description="Helical" evidence="1">
    <location>
        <begin position="5"/>
        <end position="23"/>
    </location>
</feature>
<keyword evidence="1" id="KW-1133">Transmembrane helix</keyword>
<evidence type="ECO:0000313" key="4">
    <source>
        <dbReference type="Proteomes" id="UP000322915"/>
    </source>
</evidence>
<keyword evidence="1" id="KW-0472">Membrane</keyword>
<dbReference type="Pfam" id="PF06961">
    <property type="entry name" value="DUF1294"/>
    <property type="match status" value="1"/>
</dbReference>
<evidence type="ECO:0000313" key="2">
    <source>
        <dbReference type="EMBL" id="KAA1156201.1"/>
    </source>
</evidence>
<evidence type="ECO:0000313" key="3">
    <source>
        <dbReference type="EMBL" id="KAA1162592.1"/>
    </source>
</evidence>
<keyword evidence="1" id="KW-0812">Transmembrane</keyword>
<name>A0A833ELS0_9GAMM</name>
<comment type="caution">
    <text evidence="3">The sequence shown here is derived from an EMBL/GenBank/DDBJ whole genome shotgun (WGS) entry which is preliminary data.</text>
</comment>
<evidence type="ECO:0000313" key="5">
    <source>
        <dbReference type="Proteomes" id="UP000324162"/>
    </source>
</evidence>
<dbReference type="Proteomes" id="UP000324162">
    <property type="component" value="Unassembled WGS sequence"/>
</dbReference>
<dbReference type="EMBL" id="SEUJ01000069">
    <property type="protein sequence ID" value="KAA1156201.1"/>
    <property type="molecule type" value="Genomic_DNA"/>
</dbReference>
<dbReference type="InterPro" id="IPR010718">
    <property type="entry name" value="DUF1294"/>
</dbReference>
<organism evidence="3 5">
    <name type="scientific">Pseudoalteromonas fuliginea</name>
    <dbReference type="NCBI Taxonomy" id="1872678"/>
    <lineage>
        <taxon>Bacteria</taxon>
        <taxon>Pseudomonadati</taxon>
        <taxon>Pseudomonadota</taxon>
        <taxon>Gammaproteobacteria</taxon>
        <taxon>Alteromonadales</taxon>
        <taxon>Pseudoalteromonadaceae</taxon>
        <taxon>Pseudoalteromonas</taxon>
    </lineage>
</organism>